<keyword evidence="14" id="KW-1208">Phospholipid metabolism</keyword>
<dbReference type="Gene3D" id="1.10.287.3610">
    <property type="match status" value="1"/>
</dbReference>
<evidence type="ECO:0000313" key="21">
    <source>
        <dbReference type="Proteomes" id="UP000652477"/>
    </source>
</evidence>
<feature type="binding site" evidence="17">
    <location>
        <position position="44"/>
    </location>
    <ligand>
        <name>ATP</name>
        <dbReference type="ChEBI" id="CHEBI:30616"/>
    </ligand>
</feature>
<dbReference type="PANTHER" id="PTHR34299">
    <property type="entry name" value="DIACYLGLYCEROL KINASE"/>
    <property type="match status" value="1"/>
</dbReference>
<evidence type="ECO:0000256" key="2">
    <source>
        <dbReference type="ARBA" id="ARBA00005967"/>
    </source>
</evidence>
<dbReference type="PROSITE" id="PS01069">
    <property type="entry name" value="DAGK_PROKAR"/>
    <property type="match status" value="1"/>
</dbReference>
<dbReference type="EMBL" id="JACOPF010000004">
    <property type="protein sequence ID" value="MBC5690197.1"/>
    <property type="molecule type" value="Genomic_DNA"/>
</dbReference>
<dbReference type="GO" id="GO:0005886">
    <property type="term" value="C:plasma membrane"/>
    <property type="evidence" value="ECO:0007669"/>
    <property type="project" value="UniProtKB-SubCell"/>
</dbReference>
<keyword evidence="9 17" id="KW-0067">ATP-binding</keyword>
<sequence>MSDRIRVRKTQNEKVENVRKGGKSPLYKSFGYAFEGIFSGIAKERNMKLHCVAMLLVILAGTLLHISVTEWCICFILFGMILALELVNTAVEAVVDLVTEEKKPLAKVAKDTAAGAVLIAAIMAAVTGCMIFVPKLFSMF</sequence>
<gene>
    <name evidence="20" type="ORF">H8S37_14865</name>
</gene>
<evidence type="ECO:0000256" key="18">
    <source>
        <dbReference type="PIRSR" id="PIRSR600829-4"/>
    </source>
</evidence>
<protein>
    <submittedName>
        <fullName evidence="20">Diacylglycerol kinase family protein</fullName>
    </submittedName>
</protein>
<evidence type="ECO:0000256" key="12">
    <source>
        <dbReference type="ARBA" id="ARBA00023136"/>
    </source>
</evidence>
<feature type="binding site" evidence="17">
    <location>
        <position position="92"/>
    </location>
    <ligand>
        <name>ATP</name>
        <dbReference type="ChEBI" id="CHEBI:30616"/>
    </ligand>
</feature>
<evidence type="ECO:0000256" key="1">
    <source>
        <dbReference type="ARBA" id="ARBA00004651"/>
    </source>
</evidence>
<evidence type="ECO:0000256" key="17">
    <source>
        <dbReference type="PIRSR" id="PIRSR600829-3"/>
    </source>
</evidence>
<dbReference type="GO" id="GO:0008654">
    <property type="term" value="P:phospholipid biosynthetic process"/>
    <property type="evidence" value="ECO:0007669"/>
    <property type="project" value="UniProtKB-KW"/>
</dbReference>
<feature type="transmembrane region" description="Helical" evidence="19">
    <location>
        <begin position="51"/>
        <end position="84"/>
    </location>
</feature>
<keyword evidence="11" id="KW-0443">Lipid metabolism</keyword>
<reference evidence="20" key="1">
    <citation type="submission" date="2020-08" db="EMBL/GenBank/DDBJ databases">
        <title>Genome public.</title>
        <authorList>
            <person name="Liu C."/>
            <person name="Sun Q."/>
        </authorList>
    </citation>
    <scope>NUCLEOTIDE SEQUENCE</scope>
    <source>
        <strain evidence="20">NSJ-55</strain>
    </source>
</reference>
<dbReference type="InterPro" id="IPR036945">
    <property type="entry name" value="DAGK_sf"/>
</dbReference>
<evidence type="ECO:0000256" key="15">
    <source>
        <dbReference type="PIRSR" id="PIRSR600829-1"/>
    </source>
</evidence>
<proteinExistence type="inferred from homology"/>
<organism evidence="20 21">
    <name type="scientific">Mediterraneibacter hominis</name>
    <dbReference type="NCBI Taxonomy" id="2763054"/>
    <lineage>
        <taxon>Bacteria</taxon>
        <taxon>Bacillati</taxon>
        <taxon>Bacillota</taxon>
        <taxon>Clostridia</taxon>
        <taxon>Lachnospirales</taxon>
        <taxon>Lachnospiraceae</taxon>
        <taxon>Mediterraneibacter</taxon>
    </lineage>
</organism>
<evidence type="ECO:0000256" key="3">
    <source>
        <dbReference type="ARBA" id="ARBA00022475"/>
    </source>
</evidence>
<comment type="caution">
    <text evidence="20">The sequence shown here is derived from an EMBL/GenBank/DDBJ whole genome shotgun (WGS) entry which is preliminary data.</text>
</comment>
<dbReference type="InterPro" id="IPR033717">
    <property type="entry name" value="UDPK"/>
</dbReference>
<evidence type="ECO:0000256" key="11">
    <source>
        <dbReference type="ARBA" id="ARBA00023098"/>
    </source>
</evidence>
<feature type="binding site" evidence="16">
    <location>
        <position position="85"/>
    </location>
    <ligand>
        <name>substrate</name>
    </ligand>
</feature>
<keyword evidence="8 20" id="KW-0418">Kinase</keyword>
<dbReference type="InterPro" id="IPR000829">
    <property type="entry name" value="DAGK"/>
</dbReference>
<evidence type="ECO:0000256" key="13">
    <source>
        <dbReference type="ARBA" id="ARBA00023209"/>
    </source>
</evidence>
<evidence type="ECO:0000256" key="9">
    <source>
        <dbReference type="ARBA" id="ARBA00022840"/>
    </source>
</evidence>
<evidence type="ECO:0000256" key="7">
    <source>
        <dbReference type="ARBA" id="ARBA00022741"/>
    </source>
</evidence>
<dbReference type="Proteomes" id="UP000652477">
    <property type="component" value="Unassembled WGS sequence"/>
</dbReference>
<keyword evidence="6 19" id="KW-0812">Transmembrane</keyword>
<evidence type="ECO:0000256" key="6">
    <source>
        <dbReference type="ARBA" id="ARBA00022692"/>
    </source>
</evidence>
<dbReference type="PANTHER" id="PTHR34299:SF1">
    <property type="entry name" value="DIACYLGLYCEROL KINASE"/>
    <property type="match status" value="1"/>
</dbReference>
<feature type="binding site" evidence="18">
    <location>
        <position position="44"/>
    </location>
    <ligand>
        <name>a divalent metal cation</name>
        <dbReference type="ChEBI" id="CHEBI:60240"/>
    </ligand>
</feature>
<keyword evidence="21" id="KW-1185">Reference proteome</keyword>
<evidence type="ECO:0000256" key="19">
    <source>
        <dbReference type="SAM" id="Phobius"/>
    </source>
</evidence>
<dbReference type="GO" id="GO:0046872">
    <property type="term" value="F:metal ion binding"/>
    <property type="evidence" value="ECO:0007669"/>
    <property type="project" value="UniProtKB-KW"/>
</dbReference>
<feature type="transmembrane region" description="Helical" evidence="19">
    <location>
        <begin position="113"/>
        <end position="133"/>
    </location>
</feature>
<comment type="cofactor">
    <cofactor evidence="18">
        <name>Mg(2+)</name>
        <dbReference type="ChEBI" id="CHEBI:18420"/>
    </cofactor>
    <text evidence="18">Mn(2+), Zn(2+), Cd(2+) and Co(2+) support activity to lesser extents.</text>
</comment>
<feature type="binding site" evidence="18">
    <location>
        <position position="92"/>
    </location>
    <ligand>
        <name>a divalent metal cation</name>
        <dbReference type="ChEBI" id="CHEBI:60240"/>
    </ligand>
</feature>
<dbReference type="Pfam" id="PF01219">
    <property type="entry name" value="DAGK_prokar"/>
    <property type="match status" value="1"/>
</dbReference>
<keyword evidence="4" id="KW-0444">Lipid biosynthesis</keyword>
<evidence type="ECO:0000256" key="5">
    <source>
        <dbReference type="ARBA" id="ARBA00022679"/>
    </source>
</evidence>
<evidence type="ECO:0000313" key="20">
    <source>
        <dbReference type="EMBL" id="MBC5690197.1"/>
    </source>
</evidence>
<dbReference type="AlphaFoldDB" id="A0A923RTE3"/>
<keyword evidence="12 19" id="KW-0472">Membrane</keyword>
<feature type="active site" description="Proton acceptor" evidence="15">
    <location>
        <position position="85"/>
    </location>
</feature>
<evidence type="ECO:0000256" key="4">
    <source>
        <dbReference type="ARBA" id="ARBA00022516"/>
    </source>
</evidence>
<keyword evidence="13" id="KW-0594">Phospholipid biosynthesis</keyword>
<keyword evidence="3" id="KW-1003">Cell membrane</keyword>
<keyword evidence="18" id="KW-0479">Metal-binding</keyword>
<name>A0A923RTE3_9FIRM</name>
<evidence type="ECO:0000256" key="14">
    <source>
        <dbReference type="ARBA" id="ARBA00023264"/>
    </source>
</evidence>
<accession>A0A923RTE3</accession>
<feature type="binding site" evidence="17">
    <location>
        <begin position="110"/>
        <end position="111"/>
    </location>
    <ligand>
        <name>ATP</name>
        <dbReference type="ChEBI" id="CHEBI:30616"/>
    </ligand>
</feature>
<comment type="similarity">
    <text evidence="2">Belongs to the bacterial diacylglycerol kinase family.</text>
</comment>
<feature type="binding site" evidence="17">
    <location>
        <position position="32"/>
    </location>
    <ligand>
        <name>ATP</name>
        <dbReference type="ChEBI" id="CHEBI:30616"/>
    </ligand>
</feature>
<evidence type="ECO:0000256" key="16">
    <source>
        <dbReference type="PIRSR" id="PIRSR600829-2"/>
    </source>
</evidence>
<evidence type="ECO:0000256" key="10">
    <source>
        <dbReference type="ARBA" id="ARBA00022989"/>
    </source>
</evidence>
<evidence type="ECO:0000256" key="8">
    <source>
        <dbReference type="ARBA" id="ARBA00022777"/>
    </source>
</evidence>
<keyword evidence="18" id="KW-0460">Magnesium</keyword>
<comment type="subcellular location">
    <subcellularLocation>
        <location evidence="1">Cell membrane</location>
        <topology evidence="1">Multi-pass membrane protein</topology>
    </subcellularLocation>
</comment>
<keyword evidence="7 17" id="KW-0547">Nucleotide-binding</keyword>
<keyword evidence="10 19" id="KW-1133">Transmembrane helix</keyword>
<keyword evidence="5" id="KW-0808">Transferase</keyword>
<dbReference type="GO" id="GO:0005524">
    <property type="term" value="F:ATP binding"/>
    <property type="evidence" value="ECO:0007669"/>
    <property type="project" value="UniProtKB-KW"/>
</dbReference>
<dbReference type="GO" id="GO:0016301">
    <property type="term" value="F:kinase activity"/>
    <property type="evidence" value="ECO:0007669"/>
    <property type="project" value="UniProtKB-KW"/>
</dbReference>
<dbReference type="CDD" id="cd14265">
    <property type="entry name" value="UDPK_IM_like"/>
    <property type="match status" value="1"/>
</dbReference>